<keyword evidence="2 5" id="KW-0812">Transmembrane</keyword>
<keyword evidence="4 5" id="KW-0472">Membrane</keyword>
<evidence type="ECO:0000256" key="5">
    <source>
        <dbReference type="SAM" id="Phobius"/>
    </source>
</evidence>
<dbReference type="PANTHER" id="PTHR30441:SF8">
    <property type="entry name" value="DUF748 DOMAIN-CONTAINING PROTEIN"/>
    <property type="match status" value="1"/>
</dbReference>
<evidence type="ECO:0000259" key="6">
    <source>
        <dbReference type="Pfam" id="PF04357"/>
    </source>
</evidence>
<dbReference type="InterPro" id="IPR052894">
    <property type="entry name" value="AsmA-related"/>
</dbReference>
<dbReference type="Pfam" id="PF05359">
    <property type="entry name" value="DUF748"/>
    <property type="match status" value="1"/>
</dbReference>
<dbReference type="EMBL" id="OMOD01000101">
    <property type="protein sequence ID" value="SPF37878.1"/>
    <property type="molecule type" value="Genomic_DNA"/>
</dbReference>
<proteinExistence type="predicted"/>
<keyword evidence="3 5" id="KW-1133">Transmembrane helix</keyword>
<gene>
    <name evidence="7" type="ORF">SBA1_190010</name>
</gene>
<evidence type="ECO:0000256" key="3">
    <source>
        <dbReference type="ARBA" id="ARBA00022989"/>
    </source>
</evidence>
<feature type="transmembrane region" description="Helical" evidence="5">
    <location>
        <begin position="12"/>
        <end position="32"/>
    </location>
</feature>
<accession>A0A2U3KE25</accession>
<protein>
    <recommendedName>
        <fullName evidence="6">Translocation and assembly module TamB C-terminal domain-containing protein</fullName>
    </recommendedName>
</protein>
<name>A0A2U3KE25_9BACT</name>
<dbReference type="OrthoDB" id="98258at2"/>
<comment type="subcellular location">
    <subcellularLocation>
        <location evidence="1">Membrane</location>
        <topology evidence="1">Single-pass membrane protein</topology>
    </subcellularLocation>
</comment>
<evidence type="ECO:0000256" key="2">
    <source>
        <dbReference type="ARBA" id="ARBA00022692"/>
    </source>
</evidence>
<feature type="domain" description="Translocation and assembly module TamB C-terminal" evidence="6">
    <location>
        <begin position="1017"/>
        <end position="1356"/>
    </location>
</feature>
<evidence type="ECO:0000256" key="1">
    <source>
        <dbReference type="ARBA" id="ARBA00004167"/>
    </source>
</evidence>
<dbReference type="InterPro" id="IPR008023">
    <property type="entry name" value="DUF748"/>
</dbReference>
<sequence length="1366" mass="147354">MSEPAARSRRWWMYALIVGGAGLLALMAGLWYTTTDSFQTYARRRLVSELERITGGRAEIGSFHIVPFHMQVEVRDITVHGTEAPADAPLLHADHLFAQIKVISFLRTEFGFYSLSLERPVVHIAIAPDGTTNIPGTRVLRSSSEKTPIEQLFTLSVDHLSVRNGELLWSDRKIPLDFAVDDAGLQMDYSYLRGRYESHLKLGKVDTVVADFRPFSWMTTAEISLGPSFAEIKSFQWNSGRSRVEANGRVSDFRNPHVDGKYDARIDLGEAAAIARQQDLRAGVAEFKGNGRWSLDEFAATGSMALSDLSWKDVQFVLKKASATTDYSVTDQQIKLSKLQGKLLGGGFAGDVQVDNWLHSLPVSPSGQTKKGGEDIPVITAARPATKKGEKEKLPGVQIGAVHLRLHDVSAGETTAALDVPEHRLGRFHPAGLMAGAVDAVWRGSPKDAEVAFAIDMNPPPNAAPGELPLTAHAQGRYLAGPQVVELAQFRLSTPSSRIQAAGTLSPSSALHLSVSTSNLEEWRPLVTALGGPTNVPFRVDGMATFNGSAGGTLSNPTLAGTVVAQDFEFTVPATSRTREQQVHWDSLAASIQFSPYEGNLRGGTLRRGDTSADFDVSASLQRGQFTADSPYTARVSLHNVDVASTAALAGFDYPVSGNADVSLHVSGTRANPEVQGHVHATRASAYEEPIENFDADLRIAEGETALNNIRLTHGDADVSGNAAYTPATRGFRLDLRGTNFDLARIRQIHLERLPIEGRADFTLQGSGTVDAPNLNAAVQVRDLTLDRELSGGVELEAVTQGGELHLKGHSEFPHGTLFVEGNVGMQGDYPANISVRTDYVDLDALWRAYLGRQLTGHSAVGGTLTMQGPLRYPRQWALNGDATDVYVEVEHAKLHNQGPVRFTYVQQVAHIEPLHMIGEGTDITGQGSISFAGARALDLTADGQFDLRLLTGLDPDISSAGLVSVHMTVGGSLDQPLPHGSIQVKNGALNYAGLPSGLSEMNGSLAFTRDRLHIETMTARTGGGTLDLKGDATNYNQQLAFNLTAVGKDVRLRYPPGVSSTADGELHWVGTGSSSTVSGNILVTKLAVTPGFDFGSYLERSRQSAAIAPANSPLYNVKLDVGVRTAPELQMKTAVARLSGDADLHLRGSAARPSVLGRADILEGDATFNGIKFRLERGDITFANPVAIEPQMNLQATTHVRNYDLDVTVTGTADHLAVNYRSEPPLPKSDIIALLALGRTGEESAQLQQQSGQQPFTDEATAMIINQAINSTVSTRLQKLFGVGRIKIDPQGLTTETNPTARGPQVTIEQQFANNLSLTYSTNVSQSSEQIIQAEYYFTRNISAVGTRDQNGVVSFDVRVRRRKK</sequence>
<evidence type="ECO:0000256" key="4">
    <source>
        <dbReference type="ARBA" id="ARBA00023136"/>
    </source>
</evidence>
<dbReference type="GO" id="GO:0009306">
    <property type="term" value="P:protein secretion"/>
    <property type="evidence" value="ECO:0007669"/>
    <property type="project" value="InterPro"/>
</dbReference>
<dbReference type="GO" id="GO:0090313">
    <property type="term" value="P:regulation of protein targeting to membrane"/>
    <property type="evidence" value="ECO:0007669"/>
    <property type="project" value="TreeGrafter"/>
</dbReference>
<evidence type="ECO:0000313" key="8">
    <source>
        <dbReference type="Proteomes" id="UP000238701"/>
    </source>
</evidence>
<dbReference type="PANTHER" id="PTHR30441">
    <property type="entry name" value="DUF748 DOMAIN-CONTAINING PROTEIN"/>
    <property type="match status" value="1"/>
</dbReference>
<reference evidence="8" key="1">
    <citation type="submission" date="2018-02" db="EMBL/GenBank/DDBJ databases">
        <authorList>
            <person name="Hausmann B."/>
        </authorList>
    </citation>
    <scope>NUCLEOTIDE SEQUENCE [LARGE SCALE GENOMIC DNA]</scope>
    <source>
        <strain evidence="8">Peat soil MAG SbA1</strain>
    </source>
</reference>
<evidence type="ECO:0000313" key="7">
    <source>
        <dbReference type="EMBL" id="SPF37878.1"/>
    </source>
</evidence>
<organism evidence="7 8">
    <name type="scientific">Candidatus Sulfotelmatobacter kueseliae</name>
    <dbReference type="NCBI Taxonomy" id="2042962"/>
    <lineage>
        <taxon>Bacteria</taxon>
        <taxon>Pseudomonadati</taxon>
        <taxon>Acidobacteriota</taxon>
        <taxon>Terriglobia</taxon>
        <taxon>Terriglobales</taxon>
        <taxon>Candidatus Korobacteraceae</taxon>
        <taxon>Candidatus Sulfotelmatobacter</taxon>
    </lineage>
</organism>
<dbReference type="InterPro" id="IPR007452">
    <property type="entry name" value="TamB_C"/>
</dbReference>
<dbReference type="GO" id="GO:0005886">
    <property type="term" value="C:plasma membrane"/>
    <property type="evidence" value="ECO:0007669"/>
    <property type="project" value="InterPro"/>
</dbReference>
<dbReference type="Proteomes" id="UP000238701">
    <property type="component" value="Unassembled WGS sequence"/>
</dbReference>
<dbReference type="Pfam" id="PF04357">
    <property type="entry name" value="TamB"/>
    <property type="match status" value="1"/>
</dbReference>